<proteinExistence type="predicted"/>
<reference evidence="1 2" key="1">
    <citation type="submission" date="2017-03" db="EMBL/GenBank/DDBJ databases">
        <authorList>
            <person name="Afonso C.L."/>
            <person name="Miller P.J."/>
            <person name="Scott M.A."/>
            <person name="Spackman E."/>
            <person name="Goraichik I."/>
            <person name="Dimitrov K.M."/>
            <person name="Suarez D.L."/>
            <person name="Swayne D.E."/>
        </authorList>
    </citation>
    <scope>NUCLEOTIDE SEQUENCE [LARGE SCALE GENOMIC DNA]</scope>
    <source>
        <strain evidence="1 2">CECT 7639</strain>
    </source>
</reference>
<dbReference type="SUPFAM" id="SSF50475">
    <property type="entry name" value="FMN-binding split barrel"/>
    <property type="match status" value="1"/>
</dbReference>
<keyword evidence="1" id="KW-0378">Hydrolase</keyword>
<accession>A0A1Y5RB52</accession>
<dbReference type="PANTHER" id="PTHR35802:SF1">
    <property type="entry name" value="PROTEASE SYNTHASE AND SPORULATION PROTEIN PAI 2"/>
    <property type="match status" value="1"/>
</dbReference>
<keyword evidence="2" id="KW-1185">Reference proteome</keyword>
<dbReference type="RefSeq" id="WP_085793804.1">
    <property type="nucleotide sequence ID" value="NZ_FWFO01000001.1"/>
</dbReference>
<dbReference type="PIRSF" id="PIRSF010372">
    <property type="entry name" value="PaiB"/>
    <property type="match status" value="1"/>
</dbReference>
<keyword evidence="1" id="KW-0645">Protease</keyword>
<name>A0A1Y5RB52_9RHOB</name>
<dbReference type="InterPro" id="IPR012349">
    <property type="entry name" value="Split_barrel_FMN-bd"/>
</dbReference>
<dbReference type="AlphaFoldDB" id="A0A1Y5RB52"/>
<dbReference type="PANTHER" id="PTHR35802">
    <property type="entry name" value="PROTEASE SYNTHASE AND SPORULATION PROTEIN PAI 2"/>
    <property type="match status" value="1"/>
</dbReference>
<organism evidence="1 2">
    <name type="scientific">Falsiruegeria litorea R37</name>
    <dbReference type="NCBI Taxonomy" id="1200284"/>
    <lineage>
        <taxon>Bacteria</taxon>
        <taxon>Pseudomonadati</taxon>
        <taxon>Pseudomonadota</taxon>
        <taxon>Alphaproteobacteria</taxon>
        <taxon>Rhodobacterales</taxon>
        <taxon>Roseobacteraceae</taxon>
        <taxon>Falsiruegeria</taxon>
    </lineage>
</organism>
<protein>
    <submittedName>
        <fullName evidence="1">Protease synthase and sporulation protein PAI 2</fullName>
    </submittedName>
</protein>
<sequence>MHPNPVFRTESHEANLEFARDRGFGVLAVSVEGAPLLSHVPFVLSDDGAWADLHLVRSNPIVRALKQPLQTRLAVSGPDAYVSPDWYGVPDQVPTWNYAAVHLIGRLELRPQAELRDVLDRQSAVFEGRLAPKPAWTADKMDPEALGRMMRQIVPCRLMIEDVQGTWKLNQNKTADARLGAADGIAASRVGSEVEVLAQWMQDVGQAG</sequence>
<gene>
    <name evidence="1" type="primary">paiB</name>
    <name evidence="1" type="ORF">TRL7639_00030</name>
</gene>
<dbReference type="Gene3D" id="2.30.110.10">
    <property type="entry name" value="Electron Transport, Fmn-binding Protein, Chain A"/>
    <property type="match status" value="1"/>
</dbReference>
<evidence type="ECO:0000313" key="2">
    <source>
        <dbReference type="Proteomes" id="UP000193077"/>
    </source>
</evidence>
<dbReference type="EMBL" id="FWFO01000001">
    <property type="protein sequence ID" value="SLN10785.1"/>
    <property type="molecule type" value="Genomic_DNA"/>
</dbReference>
<dbReference type="GO" id="GO:0008233">
    <property type="term" value="F:peptidase activity"/>
    <property type="evidence" value="ECO:0007669"/>
    <property type="project" value="UniProtKB-KW"/>
</dbReference>
<dbReference type="GO" id="GO:0006508">
    <property type="term" value="P:proteolysis"/>
    <property type="evidence" value="ECO:0007669"/>
    <property type="project" value="UniProtKB-KW"/>
</dbReference>
<dbReference type="OrthoDB" id="9794948at2"/>
<dbReference type="InterPro" id="IPR007396">
    <property type="entry name" value="TR_PAI2-type"/>
</dbReference>
<evidence type="ECO:0000313" key="1">
    <source>
        <dbReference type="EMBL" id="SLN10785.1"/>
    </source>
</evidence>
<dbReference type="Pfam" id="PF04299">
    <property type="entry name" value="FMN_bind_2"/>
    <property type="match status" value="1"/>
</dbReference>
<dbReference type="Proteomes" id="UP000193077">
    <property type="component" value="Unassembled WGS sequence"/>
</dbReference>